<evidence type="ECO:0000256" key="2">
    <source>
        <dbReference type="ARBA" id="ARBA00021553"/>
    </source>
</evidence>
<dbReference type="SUPFAM" id="SSF109859">
    <property type="entry name" value="NblA-like"/>
    <property type="match status" value="1"/>
</dbReference>
<evidence type="ECO:0000313" key="3">
    <source>
        <dbReference type="EMBL" id="QCH39621.1"/>
    </source>
</evidence>
<evidence type="ECO:0000256" key="1">
    <source>
        <dbReference type="ARBA" id="ARBA00008091"/>
    </source>
</evidence>
<name>A0A4D6UX84_9FLOR</name>
<dbReference type="GeneID" id="40488220"/>
<dbReference type="Pfam" id="PF04485">
    <property type="entry name" value="NblA"/>
    <property type="match status" value="1"/>
</dbReference>
<comment type="similarity">
    <text evidence="1">Belongs to the ycf18/nblA family.</text>
</comment>
<keyword evidence="3" id="KW-0934">Plastid</keyword>
<protein>
    <recommendedName>
        <fullName evidence="2">Uncharacterized protein ycf18</fullName>
    </recommendedName>
</protein>
<accession>A0A4D6UX84</accession>
<dbReference type="Gene3D" id="1.10.287.670">
    <property type="entry name" value="Phycobilisome degradation protein NblA"/>
    <property type="match status" value="1"/>
</dbReference>
<proteinExistence type="inferred from homology"/>
<dbReference type="RefSeq" id="YP_009654334.1">
    <property type="nucleotide sequence ID" value="NC_042794.1"/>
</dbReference>
<reference evidence="3" key="2">
    <citation type="journal article" date="2019" name="Phycologia">
        <title>The phylogenetic position of the morphologically unusual Pleurostichidium falkenbergii (Rhodomelaceae, Rhodophyta) based on plastid phylogenomics.</title>
        <authorList>
            <person name="Pasella M.M."/>
            <person name="Verbruggen H."/>
            <person name="Nelson W.A."/>
            <person name="Diaz-Tapia P."/>
        </authorList>
    </citation>
    <scope>NUCLEOTIDE SEQUENCE</scope>
</reference>
<dbReference type="EMBL" id="MH853471">
    <property type="protein sequence ID" value="QCH39621.1"/>
    <property type="molecule type" value="Genomic_DNA"/>
</dbReference>
<gene>
    <name evidence="3" type="primary">nblA</name>
</gene>
<geneLocation type="plastid" evidence="3"/>
<dbReference type="InterPro" id="IPR036904">
    <property type="entry name" value="NblA_sf"/>
</dbReference>
<reference evidence="3" key="1">
    <citation type="submission" date="2018-09" db="EMBL/GenBank/DDBJ databases">
        <authorList>
            <person name="Pasella M."/>
            <person name="Verbruggen H."/>
            <person name="Nelson W.A."/>
            <person name="Diaz-Tapia P."/>
        </authorList>
    </citation>
    <scope>NUCLEOTIDE SEQUENCE</scope>
</reference>
<sequence>MNNINKLSLEQEFKIALYVNKINTFNKRNVKKYLRDVLRKMMIKDNIIRYSIKNTTG</sequence>
<dbReference type="InterPro" id="IPR007574">
    <property type="entry name" value="NblA"/>
</dbReference>
<organism evidence="3">
    <name type="scientific">Pleurostichidium falkenbergii</name>
    <dbReference type="NCBI Taxonomy" id="121064"/>
    <lineage>
        <taxon>Eukaryota</taxon>
        <taxon>Rhodophyta</taxon>
        <taxon>Florideophyceae</taxon>
        <taxon>Rhodymeniophycidae</taxon>
        <taxon>Ceramiales</taxon>
        <taxon>Rhodomelaceae</taxon>
        <taxon>Pleurostichidium</taxon>
    </lineage>
</organism>
<dbReference type="AlphaFoldDB" id="A0A4D6UX84"/>